<proteinExistence type="predicted"/>
<sequence length="430" mass="47529">MTGGIPIDVVGVAVGILLYSFVCLTLSLLLVCLLWSFGERWTYVALLTIFTSISTLASIIQQFHYALAWKSVKQAQYSKAVESLSNPSLSFGGAAQIVDVILYWIQFYCYNVMSLMVLFWAVALFQASWNLRTAHLGDWSLHIGFISKLFGVLFPFLVVGLGNCDPILKLPTLNFILQTITMFFNLTAGGILLAMILYKYIKTRRLTIRHTGHSHWWASCNSKDRSTQPTTGDALEALESPTSHPSVYDRALIIRFSIGFILLAAFETAIIVFAILQSGDYKRIAAAGRPDNSESGATIDILLFIPGVTASLVTFLVFGTTKSWQQYWNMVRSGCGVHTKLREHNLSLGTHNPNSGLAVHMNSFERIPSNISKQKGARMDVAVETNMSIRFQKPVSLQSSIDEIGVPIQPSHDEVDPSEVAAKNTNVLPV</sequence>
<comment type="caution">
    <text evidence="2">The sequence shown here is derived from an EMBL/GenBank/DDBJ whole genome shotgun (WGS) entry which is preliminary data.</text>
</comment>
<feature type="transmembrane region" description="Helical" evidence="1">
    <location>
        <begin position="175"/>
        <end position="198"/>
    </location>
</feature>
<keyword evidence="1" id="KW-1133">Transmembrane helix</keyword>
<gene>
    <name evidence="2" type="ORF">PVAG01_03299</name>
</gene>
<dbReference type="Proteomes" id="UP001629113">
    <property type="component" value="Unassembled WGS sequence"/>
</dbReference>
<evidence type="ECO:0000313" key="2">
    <source>
        <dbReference type="EMBL" id="KAL3424019.1"/>
    </source>
</evidence>
<accession>A0ABR4PL29</accession>
<name>A0ABR4PL29_9HELO</name>
<dbReference type="GO" id="GO:0016787">
    <property type="term" value="F:hydrolase activity"/>
    <property type="evidence" value="ECO:0007669"/>
    <property type="project" value="UniProtKB-KW"/>
</dbReference>
<evidence type="ECO:0000313" key="3">
    <source>
        <dbReference type="Proteomes" id="UP001629113"/>
    </source>
</evidence>
<protein>
    <submittedName>
        <fullName evidence="2">Glycoside hydrolase</fullName>
    </submittedName>
</protein>
<feature type="transmembrane region" description="Helical" evidence="1">
    <location>
        <begin position="252"/>
        <end position="276"/>
    </location>
</feature>
<feature type="transmembrane region" description="Helical" evidence="1">
    <location>
        <begin position="296"/>
        <end position="318"/>
    </location>
</feature>
<feature type="transmembrane region" description="Helical" evidence="1">
    <location>
        <begin position="43"/>
        <end position="67"/>
    </location>
</feature>
<feature type="transmembrane region" description="Helical" evidence="1">
    <location>
        <begin position="12"/>
        <end position="37"/>
    </location>
</feature>
<organism evidence="2 3">
    <name type="scientific">Phlyctema vagabunda</name>
    <dbReference type="NCBI Taxonomy" id="108571"/>
    <lineage>
        <taxon>Eukaryota</taxon>
        <taxon>Fungi</taxon>
        <taxon>Dikarya</taxon>
        <taxon>Ascomycota</taxon>
        <taxon>Pezizomycotina</taxon>
        <taxon>Leotiomycetes</taxon>
        <taxon>Helotiales</taxon>
        <taxon>Dermateaceae</taxon>
        <taxon>Phlyctema</taxon>
    </lineage>
</organism>
<keyword evidence="1" id="KW-0812">Transmembrane</keyword>
<keyword evidence="1" id="KW-0472">Membrane</keyword>
<feature type="transmembrane region" description="Helical" evidence="1">
    <location>
        <begin position="143"/>
        <end position="163"/>
    </location>
</feature>
<evidence type="ECO:0000256" key="1">
    <source>
        <dbReference type="SAM" id="Phobius"/>
    </source>
</evidence>
<reference evidence="2 3" key="1">
    <citation type="submission" date="2024-06" db="EMBL/GenBank/DDBJ databases">
        <title>Complete genome of Phlyctema vagabunda strain 19-DSS-EL-015.</title>
        <authorList>
            <person name="Fiorenzani C."/>
        </authorList>
    </citation>
    <scope>NUCLEOTIDE SEQUENCE [LARGE SCALE GENOMIC DNA]</scope>
    <source>
        <strain evidence="2 3">19-DSS-EL-015</strain>
    </source>
</reference>
<keyword evidence="2" id="KW-0378">Hydrolase</keyword>
<dbReference type="EMBL" id="JBFCZG010000003">
    <property type="protein sequence ID" value="KAL3424019.1"/>
    <property type="molecule type" value="Genomic_DNA"/>
</dbReference>
<keyword evidence="3" id="KW-1185">Reference proteome</keyword>